<feature type="domain" description="Tyr recombinase" evidence="5">
    <location>
        <begin position="187"/>
        <end position="336"/>
    </location>
</feature>
<evidence type="ECO:0000313" key="8">
    <source>
        <dbReference type="Proteomes" id="UP000644610"/>
    </source>
</evidence>
<dbReference type="PROSITE" id="PS51898">
    <property type="entry name" value="TYR_RECOMBINASE"/>
    <property type="match status" value="1"/>
</dbReference>
<keyword evidence="1 3" id="KW-0238">DNA-binding</keyword>
<dbReference type="AlphaFoldDB" id="A0A8J3XP66"/>
<dbReference type="InterPro" id="IPR011010">
    <property type="entry name" value="DNA_brk_join_enz"/>
</dbReference>
<comment type="caution">
    <text evidence="7">The sequence shown here is derived from an EMBL/GenBank/DDBJ whole genome shotgun (WGS) entry which is preliminary data.</text>
</comment>
<evidence type="ECO:0000259" key="6">
    <source>
        <dbReference type="PROSITE" id="PS51900"/>
    </source>
</evidence>
<evidence type="ECO:0000256" key="1">
    <source>
        <dbReference type="ARBA" id="ARBA00023125"/>
    </source>
</evidence>
<reference evidence="7" key="1">
    <citation type="submission" date="2021-01" db="EMBL/GenBank/DDBJ databases">
        <title>Whole genome shotgun sequence of Planotetraspora silvatica NBRC 100141.</title>
        <authorList>
            <person name="Komaki H."/>
            <person name="Tamura T."/>
        </authorList>
    </citation>
    <scope>NUCLEOTIDE SEQUENCE</scope>
    <source>
        <strain evidence="7">NBRC 100141</strain>
    </source>
</reference>
<evidence type="ECO:0008006" key="9">
    <source>
        <dbReference type="Google" id="ProtNLM"/>
    </source>
</evidence>
<dbReference type="Gene3D" id="1.10.443.10">
    <property type="entry name" value="Intergrase catalytic core"/>
    <property type="match status" value="1"/>
</dbReference>
<name>A0A8J3XP66_9ACTN</name>
<evidence type="ECO:0000256" key="2">
    <source>
        <dbReference type="ARBA" id="ARBA00023172"/>
    </source>
</evidence>
<dbReference type="InterPro" id="IPR010998">
    <property type="entry name" value="Integrase_recombinase_N"/>
</dbReference>
<dbReference type="GO" id="GO:0015074">
    <property type="term" value="P:DNA integration"/>
    <property type="evidence" value="ECO:0007669"/>
    <property type="project" value="InterPro"/>
</dbReference>
<accession>A0A8J3XP66</accession>
<keyword evidence="8" id="KW-1185">Reference proteome</keyword>
<dbReference type="PROSITE" id="PS51900">
    <property type="entry name" value="CB"/>
    <property type="match status" value="1"/>
</dbReference>
<evidence type="ECO:0000256" key="4">
    <source>
        <dbReference type="SAM" id="MobiDB-lite"/>
    </source>
</evidence>
<dbReference type="Gene3D" id="1.10.150.130">
    <property type="match status" value="1"/>
</dbReference>
<feature type="domain" description="Core-binding (CB)" evidence="6">
    <location>
        <begin position="81"/>
        <end position="166"/>
    </location>
</feature>
<dbReference type="GO" id="GO:0003677">
    <property type="term" value="F:DNA binding"/>
    <property type="evidence" value="ECO:0007669"/>
    <property type="project" value="UniProtKB-UniRule"/>
</dbReference>
<dbReference type="SUPFAM" id="SSF56349">
    <property type="entry name" value="DNA breaking-rejoining enzymes"/>
    <property type="match status" value="1"/>
</dbReference>
<dbReference type="RefSeq" id="WP_203976805.1">
    <property type="nucleotide sequence ID" value="NZ_BAAAKY010000027.1"/>
</dbReference>
<evidence type="ECO:0000259" key="5">
    <source>
        <dbReference type="PROSITE" id="PS51898"/>
    </source>
</evidence>
<dbReference type="InterPro" id="IPR044068">
    <property type="entry name" value="CB"/>
</dbReference>
<gene>
    <name evidence="7" type="ORF">Psi02_43390</name>
</gene>
<organism evidence="7 8">
    <name type="scientific">Planotetraspora silvatica</name>
    <dbReference type="NCBI Taxonomy" id="234614"/>
    <lineage>
        <taxon>Bacteria</taxon>
        <taxon>Bacillati</taxon>
        <taxon>Actinomycetota</taxon>
        <taxon>Actinomycetes</taxon>
        <taxon>Streptosporangiales</taxon>
        <taxon>Streptosporangiaceae</taxon>
        <taxon>Planotetraspora</taxon>
    </lineage>
</organism>
<sequence length="336" mass="37175">MARVRDLWFRTVKGPDGQQVKQKTDRHPDNSGSKDAKRWLALWTGPNGKETGRAFARKSDDENHGITMEADRLRGIYVDAREGKVRLREYGEEKWFPSQVHLRGNSVSTYETHLRSRIYPLLGERRMNSLTRTDMKAFVAKVSADLAPSTVQTVFAILRALMQSAVDDGVIPANPCSRVPLPRVEARVVQPLPVTSVLALVDAITPRYQLAVWLGAGLGLREGEALGLTAPRVDFLRRRVHVHEQMQNTKLSPLKTRASRRTLPVDDLVLAQITTHMQQYGTGATRCWSPIGPAGRSSGRISGRVGGRLSPEPACLGEPVFTTSGISTRRAPSGRT</sequence>
<evidence type="ECO:0000313" key="7">
    <source>
        <dbReference type="EMBL" id="GII47915.1"/>
    </source>
</evidence>
<feature type="region of interest" description="Disordered" evidence="4">
    <location>
        <begin position="312"/>
        <end position="336"/>
    </location>
</feature>
<dbReference type="EMBL" id="BOOQ01000027">
    <property type="protein sequence ID" value="GII47915.1"/>
    <property type="molecule type" value="Genomic_DNA"/>
</dbReference>
<keyword evidence="2" id="KW-0233">DNA recombination</keyword>
<dbReference type="InterPro" id="IPR013762">
    <property type="entry name" value="Integrase-like_cat_sf"/>
</dbReference>
<proteinExistence type="predicted"/>
<dbReference type="GO" id="GO:0006310">
    <property type="term" value="P:DNA recombination"/>
    <property type="evidence" value="ECO:0007669"/>
    <property type="project" value="UniProtKB-KW"/>
</dbReference>
<feature type="region of interest" description="Disordered" evidence="4">
    <location>
        <begin position="13"/>
        <end position="35"/>
    </location>
</feature>
<dbReference type="Proteomes" id="UP000644610">
    <property type="component" value="Unassembled WGS sequence"/>
</dbReference>
<protein>
    <recommendedName>
        <fullName evidence="9">Core-binding (CB) domain-containing protein</fullName>
    </recommendedName>
</protein>
<feature type="compositionally biased region" description="Basic and acidic residues" evidence="4">
    <location>
        <begin position="22"/>
        <end position="35"/>
    </location>
</feature>
<dbReference type="InterPro" id="IPR002104">
    <property type="entry name" value="Integrase_catalytic"/>
</dbReference>
<evidence type="ECO:0000256" key="3">
    <source>
        <dbReference type="PROSITE-ProRule" id="PRU01248"/>
    </source>
</evidence>